<accession>A0ABZ2YKX7</accession>
<sequence>MLAQSPSSCPRYVRHYAVSESHVGLVTQEDDAVGGDLTNASTLKITLLSGTAKQWLDFGEKIPGGTRVYVKVSTLNGVLALLPNFTIQGYVNSPGKPVIAEQKLENPQLLGLANGTAILELSLAPNQDFDGIVITVNGVGLAFSMQVYAAYILKETTLPIACEGVADVLSGVLPGLNALGLGEVAHPERAADNDLATFAEMKLTLNIGSIFETVIFNTPAMPGDSVRVVLEWPEGNLLDLLLLGGFSIQPHLGDVPVPPAITNAATGLQLRLLAPGSTIAILTAPVSGSFDRVEIKLTAVAGLLLNLKLYEVSRLAKLPVTSFALNGAPGPDPVCITQAAGISLSVAPAEGCALYRWYNGTTLIGTGTTVSPSITTAGLHTFNVEAQRTGCTNREAHAQVSVNVIPKAGPPAVTIQNNP</sequence>
<protein>
    <recommendedName>
        <fullName evidence="3">Ig-like domain-containing protein</fullName>
    </recommendedName>
</protein>
<name>A0ABZ2YKX7_9BACT</name>
<reference evidence="2" key="1">
    <citation type="submission" date="2024-03" db="EMBL/GenBank/DDBJ databases">
        <title>Chitinophaga horti sp. nov., isolated from garden soil.</title>
        <authorList>
            <person name="Lee D.S."/>
            <person name="Han D.M."/>
            <person name="Baek J.H."/>
            <person name="Choi D.G."/>
            <person name="Jeon J.H."/>
            <person name="Jeon C.O."/>
        </authorList>
    </citation>
    <scope>NUCLEOTIDE SEQUENCE [LARGE SCALE GENOMIC DNA]</scope>
    <source>
        <strain evidence="2">GPA1</strain>
    </source>
</reference>
<evidence type="ECO:0000313" key="2">
    <source>
        <dbReference type="Proteomes" id="UP001485459"/>
    </source>
</evidence>
<keyword evidence="2" id="KW-1185">Reference proteome</keyword>
<evidence type="ECO:0008006" key="3">
    <source>
        <dbReference type="Google" id="ProtNLM"/>
    </source>
</evidence>
<proteinExistence type="predicted"/>
<gene>
    <name evidence="1" type="ORF">WJU16_20810</name>
</gene>
<evidence type="ECO:0000313" key="1">
    <source>
        <dbReference type="EMBL" id="WZN40412.1"/>
    </source>
</evidence>
<organism evidence="1 2">
    <name type="scientific">Chitinophaga pollutisoli</name>
    <dbReference type="NCBI Taxonomy" id="3133966"/>
    <lineage>
        <taxon>Bacteria</taxon>
        <taxon>Pseudomonadati</taxon>
        <taxon>Bacteroidota</taxon>
        <taxon>Chitinophagia</taxon>
        <taxon>Chitinophagales</taxon>
        <taxon>Chitinophagaceae</taxon>
        <taxon>Chitinophaga</taxon>
    </lineage>
</organism>
<dbReference type="EMBL" id="CP149822">
    <property type="protein sequence ID" value="WZN40412.1"/>
    <property type="molecule type" value="Genomic_DNA"/>
</dbReference>
<dbReference type="RefSeq" id="WP_341835335.1">
    <property type="nucleotide sequence ID" value="NZ_CP149822.1"/>
</dbReference>
<dbReference type="Proteomes" id="UP001485459">
    <property type="component" value="Chromosome"/>
</dbReference>